<organism evidence="1 2">
    <name type="scientific">Candidatus Falkowbacteria bacterium GW2011_GWE1_38_31</name>
    <dbReference type="NCBI Taxonomy" id="1618638"/>
    <lineage>
        <taxon>Bacteria</taxon>
        <taxon>Candidatus Falkowiibacteriota</taxon>
    </lineage>
</organism>
<evidence type="ECO:0000313" key="2">
    <source>
        <dbReference type="Proteomes" id="UP000034022"/>
    </source>
</evidence>
<accession>A0A0G0M7Q6</accession>
<dbReference type="EMBL" id="LBUU01000010">
    <property type="protein sequence ID" value="KKQ69714.1"/>
    <property type="molecule type" value="Genomic_DNA"/>
</dbReference>
<reference evidence="1 2" key="1">
    <citation type="journal article" date="2015" name="Nature">
        <title>rRNA introns, odd ribosomes, and small enigmatic genomes across a large radiation of phyla.</title>
        <authorList>
            <person name="Brown C.T."/>
            <person name="Hug L.A."/>
            <person name="Thomas B.C."/>
            <person name="Sharon I."/>
            <person name="Castelle C.J."/>
            <person name="Singh A."/>
            <person name="Wilkins M.J."/>
            <person name="Williams K.H."/>
            <person name="Banfield J.F."/>
        </authorList>
    </citation>
    <scope>NUCLEOTIDE SEQUENCE [LARGE SCALE GENOMIC DNA]</scope>
</reference>
<proteinExistence type="predicted"/>
<dbReference type="Proteomes" id="UP000034022">
    <property type="component" value="Unassembled WGS sequence"/>
</dbReference>
<gene>
    <name evidence="1" type="ORF">US91_C0010G0010</name>
</gene>
<protein>
    <recommendedName>
        <fullName evidence="3">GCN5-related N-acetyltransferase</fullName>
    </recommendedName>
</protein>
<comment type="caution">
    <text evidence="1">The sequence shown here is derived from an EMBL/GenBank/DDBJ whole genome shotgun (WGS) entry which is preliminary data.</text>
</comment>
<dbReference type="AlphaFoldDB" id="A0A0G0M7Q6"/>
<evidence type="ECO:0000313" key="1">
    <source>
        <dbReference type="EMBL" id="KKQ69714.1"/>
    </source>
</evidence>
<sequence length="48" mass="5642">MEIRIACQDDIKKYTDLLQKTYQETYTDDSIGLTADCFSEEIFKNENT</sequence>
<name>A0A0G0M7Q6_9BACT</name>
<evidence type="ECO:0008006" key="3">
    <source>
        <dbReference type="Google" id="ProtNLM"/>
    </source>
</evidence>